<dbReference type="AlphaFoldDB" id="A0A5J9T901"/>
<dbReference type="PANTHER" id="PTHR33210:SF4">
    <property type="entry name" value="OS06G0553200 PROTEIN"/>
    <property type="match status" value="1"/>
</dbReference>
<sequence length="192" mass="20597">MQQRQRNGRCAAPVYIYPAGAVSRGTLAEAEEASLLRRAERGERKRKGEMVSGKALLVAVLLVGVASQCSGSRSLQGDHHLADQNYWKSHPDKIISCIGSLGSILGSLGDVCSAFFGSKLQTLQDALCNTRKDCYGDLLREGAAAYLNSIAAEKYAYTTQQVKDCIAVALTSEVAAAAQAAMFKKANYACHY</sequence>
<reference evidence="1 2" key="1">
    <citation type="journal article" date="2019" name="Sci. Rep.">
        <title>A high-quality genome of Eragrostis curvula grass provides insights into Poaceae evolution and supports new strategies to enhance forage quality.</title>
        <authorList>
            <person name="Carballo J."/>
            <person name="Santos B.A.C.M."/>
            <person name="Zappacosta D."/>
            <person name="Garbus I."/>
            <person name="Selva J.P."/>
            <person name="Gallo C.A."/>
            <person name="Diaz A."/>
            <person name="Albertini E."/>
            <person name="Caccamo M."/>
            <person name="Echenique V."/>
        </authorList>
    </citation>
    <scope>NUCLEOTIDE SEQUENCE [LARGE SCALE GENOMIC DNA]</scope>
    <source>
        <strain evidence="2">cv. Victoria</strain>
        <tissue evidence="1">Leaf</tissue>
    </source>
</reference>
<organism evidence="1 2">
    <name type="scientific">Eragrostis curvula</name>
    <name type="common">weeping love grass</name>
    <dbReference type="NCBI Taxonomy" id="38414"/>
    <lineage>
        <taxon>Eukaryota</taxon>
        <taxon>Viridiplantae</taxon>
        <taxon>Streptophyta</taxon>
        <taxon>Embryophyta</taxon>
        <taxon>Tracheophyta</taxon>
        <taxon>Spermatophyta</taxon>
        <taxon>Magnoliopsida</taxon>
        <taxon>Liliopsida</taxon>
        <taxon>Poales</taxon>
        <taxon>Poaceae</taxon>
        <taxon>PACMAD clade</taxon>
        <taxon>Chloridoideae</taxon>
        <taxon>Eragrostideae</taxon>
        <taxon>Eragrostidinae</taxon>
        <taxon>Eragrostis</taxon>
    </lineage>
</organism>
<accession>A0A5J9T901</accession>
<name>A0A5J9T901_9POAL</name>
<dbReference type="Proteomes" id="UP000324897">
    <property type="component" value="Chromosome 3"/>
</dbReference>
<proteinExistence type="predicted"/>
<gene>
    <name evidence="1" type="ORF">EJB05_41216</name>
</gene>
<evidence type="ECO:0000313" key="1">
    <source>
        <dbReference type="EMBL" id="TVU07846.1"/>
    </source>
</evidence>
<dbReference type="InterPro" id="IPR039923">
    <property type="entry name" value="Protodermal_1"/>
</dbReference>
<comment type="caution">
    <text evidence="1">The sequence shown here is derived from an EMBL/GenBank/DDBJ whole genome shotgun (WGS) entry which is preliminary data.</text>
</comment>
<protein>
    <submittedName>
        <fullName evidence="1">Uncharacterized protein</fullName>
    </submittedName>
</protein>
<dbReference type="PANTHER" id="PTHR33210">
    <property type="entry name" value="PROTODERMAL FACTOR 1"/>
    <property type="match status" value="1"/>
</dbReference>
<feature type="non-terminal residue" evidence="1">
    <location>
        <position position="1"/>
    </location>
</feature>
<dbReference type="Gramene" id="TVU07846">
    <property type="protein sequence ID" value="TVU07846"/>
    <property type="gene ID" value="EJB05_41216"/>
</dbReference>
<dbReference type="OrthoDB" id="1939167at2759"/>
<dbReference type="EMBL" id="RWGY01000039">
    <property type="protein sequence ID" value="TVU07846.1"/>
    <property type="molecule type" value="Genomic_DNA"/>
</dbReference>
<evidence type="ECO:0000313" key="2">
    <source>
        <dbReference type="Proteomes" id="UP000324897"/>
    </source>
</evidence>
<keyword evidence="2" id="KW-1185">Reference proteome</keyword>